<name>A0A1I7TXR3_9PELO</name>
<evidence type="ECO:0000256" key="1">
    <source>
        <dbReference type="SAM" id="Phobius"/>
    </source>
</evidence>
<dbReference type="WBParaSite" id="Csp11.Scaffold629.g12849.t1">
    <property type="protein sequence ID" value="Csp11.Scaffold629.g12849.t1"/>
    <property type="gene ID" value="Csp11.Scaffold629.g12849"/>
</dbReference>
<feature type="transmembrane region" description="Helical" evidence="1">
    <location>
        <begin position="22"/>
        <end position="43"/>
    </location>
</feature>
<reference evidence="3" key="1">
    <citation type="submission" date="2016-11" db="UniProtKB">
        <authorList>
            <consortium name="WormBaseParasite"/>
        </authorList>
    </citation>
    <scope>IDENTIFICATION</scope>
</reference>
<dbReference type="eggNOG" id="ENOG502SYKJ">
    <property type="taxonomic scope" value="Eukaryota"/>
</dbReference>
<keyword evidence="1" id="KW-0472">Membrane</keyword>
<dbReference type="InterPro" id="IPR019422">
    <property type="entry name" value="7TM_GPCR_serpentine_rcpt_Srh"/>
</dbReference>
<dbReference type="PANTHER" id="PTHR46891">
    <property type="entry name" value="SERPENTINE RECEPTOR, CLASS H-RELATED"/>
    <property type="match status" value="1"/>
</dbReference>
<feature type="transmembrane region" description="Helical" evidence="1">
    <location>
        <begin position="203"/>
        <end position="222"/>
    </location>
</feature>
<accession>A0A1I7TXR3</accession>
<keyword evidence="2" id="KW-1185">Reference proteome</keyword>
<feature type="transmembrane region" description="Helical" evidence="1">
    <location>
        <begin position="64"/>
        <end position="83"/>
    </location>
</feature>
<keyword evidence="1" id="KW-0812">Transmembrane</keyword>
<dbReference type="AlphaFoldDB" id="A0A1I7TXR3"/>
<feature type="transmembrane region" description="Helical" evidence="1">
    <location>
        <begin position="117"/>
        <end position="141"/>
    </location>
</feature>
<dbReference type="Proteomes" id="UP000095282">
    <property type="component" value="Unplaced"/>
</dbReference>
<organism evidence="2 3">
    <name type="scientific">Caenorhabditis tropicalis</name>
    <dbReference type="NCBI Taxonomy" id="1561998"/>
    <lineage>
        <taxon>Eukaryota</taxon>
        <taxon>Metazoa</taxon>
        <taxon>Ecdysozoa</taxon>
        <taxon>Nematoda</taxon>
        <taxon>Chromadorea</taxon>
        <taxon>Rhabditida</taxon>
        <taxon>Rhabditina</taxon>
        <taxon>Rhabditomorpha</taxon>
        <taxon>Rhabditoidea</taxon>
        <taxon>Rhabditidae</taxon>
        <taxon>Peloderinae</taxon>
        <taxon>Caenorhabditis</taxon>
    </lineage>
</organism>
<sequence>MLFPLAVGYPYGILAWIGVNPAIQTTLIVTEIGMAILSILVLFENRYSFIAQSNRFWTIFRKCFIGLLYIIASTYFIPFAIMVPDQSTAVPAVIQKFPILHISYSGPIFVLTQDTTLVVTITAIKVIVEFAIIIILVILTYSKITNRSKQKSLSTSTMLLQKKLFTAIRIQTAVPLCVILLPLLYCVYSFVRQYYNQTLNNVSFLIISSHGMISTLAMILIYQPYRDSTFYFLFIKIKPNRVSTAIHE</sequence>
<feature type="transmembrane region" description="Helical" evidence="1">
    <location>
        <begin position="172"/>
        <end position="191"/>
    </location>
</feature>
<dbReference type="Pfam" id="PF10318">
    <property type="entry name" value="7TM_GPCR_Srh"/>
    <property type="match status" value="1"/>
</dbReference>
<evidence type="ECO:0000313" key="2">
    <source>
        <dbReference type="Proteomes" id="UP000095282"/>
    </source>
</evidence>
<protein>
    <submittedName>
        <fullName evidence="3">Serpentine Receptor, class H</fullName>
    </submittedName>
</protein>
<proteinExistence type="predicted"/>
<keyword evidence="1" id="KW-1133">Transmembrane helix</keyword>
<evidence type="ECO:0000313" key="3">
    <source>
        <dbReference type="WBParaSite" id="Csp11.Scaffold629.g12849.t1"/>
    </source>
</evidence>
<dbReference type="SUPFAM" id="SSF81321">
    <property type="entry name" value="Family A G protein-coupled receptor-like"/>
    <property type="match status" value="1"/>
</dbReference>